<gene>
    <name evidence="1" type="ORF">E5329_10385</name>
</gene>
<reference evidence="1" key="1">
    <citation type="submission" date="2019-04" db="EMBL/GenBank/DDBJ databases">
        <title>Microbes associate with the intestines of laboratory mice.</title>
        <authorList>
            <person name="Navarre W."/>
            <person name="Wong E."/>
            <person name="Huang K."/>
            <person name="Tropini C."/>
            <person name="Ng K."/>
            <person name="Yu B."/>
        </authorList>
    </citation>
    <scope>NUCLEOTIDE SEQUENCE</scope>
    <source>
        <strain evidence="1">NM01_1-7b</strain>
    </source>
</reference>
<keyword evidence="2" id="KW-1185">Reference proteome</keyword>
<protein>
    <submittedName>
        <fullName evidence="1">GntR family transcriptional regulator</fullName>
    </submittedName>
</protein>
<dbReference type="EMBL" id="SRYA01000018">
    <property type="protein sequence ID" value="TGY96248.1"/>
    <property type="molecule type" value="Genomic_DNA"/>
</dbReference>
<name>A0AC61RX57_9FIRM</name>
<evidence type="ECO:0000313" key="1">
    <source>
        <dbReference type="EMBL" id="TGY96248.1"/>
    </source>
</evidence>
<sequence>MKILISNTSNLAIYEQIIRQIKDAVIAREIQEGEMLPSIRSLAKDLQISVITTKRAYEELEKEGLIYSVKGKGFYVTKQNMNMLKEKKVQMLEEELGKLAAEWKKAGLTKADMTDYIEVLFEEL</sequence>
<comment type="caution">
    <text evidence="1">The sequence shown here is derived from an EMBL/GenBank/DDBJ whole genome shotgun (WGS) entry which is preliminary data.</text>
</comment>
<dbReference type="Proteomes" id="UP000304953">
    <property type="component" value="Unassembled WGS sequence"/>
</dbReference>
<proteinExistence type="predicted"/>
<organism evidence="1 2">
    <name type="scientific">Petralouisia muris</name>
    <dbReference type="NCBI Taxonomy" id="3032872"/>
    <lineage>
        <taxon>Bacteria</taxon>
        <taxon>Bacillati</taxon>
        <taxon>Bacillota</taxon>
        <taxon>Clostridia</taxon>
        <taxon>Lachnospirales</taxon>
        <taxon>Lachnospiraceae</taxon>
        <taxon>Petralouisia</taxon>
    </lineage>
</organism>
<evidence type="ECO:0000313" key="2">
    <source>
        <dbReference type="Proteomes" id="UP000304953"/>
    </source>
</evidence>
<accession>A0AC61RX57</accession>